<evidence type="ECO:0000313" key="2">
    <source>
        <dbReference type="EMBL" id="KIQ69542.1"/>
    </source>
</evidence>
<dbReference type="InterPro" id="IPR014729">
    <property type="entry name" value="Rossmann-like_a/b/a_fold"/>
</dbReference>
<dbReference type="Proteomes" id="UP000035100">
    <property type="component" value="Unassembled WGS sequence"/>
</dbReference>
<dbReference type="InterPro" id="IPR006016">
    <property type="entry name" value="UspA"/>
</dbReference>
<dbReference type="RefSeq" id="WP_018303675.1">
    <property type="nucleotide sequence ID" value="NZ_KB902299.1"/>
</dbReference>
<organism evidence="2 3">
    <name type="scientific">Wenxinia marina DSM 24838</name>
    <dbReference type="NCBI Taxonomy" id="1123501"/>
    <lineage>
        <taxon>Bacteria</taxon>
        <taxon>Pseudomonadati</taxon>
        <taxon>Pseudomonadota</taxon>
        <taxon>Alphaproteobacteria</taxon>
        <taxon>Rhodobacterales</taxon>
        <taxon>Roseobacteraceae</taxon>
        <taxon>Wenxinia</taxon>
    </lineage>
</organism>
<reference evidence="2 3" key="1">
    <citation type="submission" date="2013-01" db="EMBL/GenBank/DDBJ databases">
        <authorList>
            <person name="Fiebig A."/>
            <person name="Goeker M."/>
            <person name="Klenk H.-P.P."/>
        </authorList>
    </citation>
    <scope>NUCLEOTIDE SEQUENCE [LARGE SCALE GENOMIC DNA]</scope>
    <source>
        <strain evidence="2 3">DSM 24838</strain>
    </source>
</reference>
<keyword evidence="3" id="KW-1185">Reference proteome</keyword>
<dbReference type="OrthoDB" id="9792500at2"/>
<feature type="domain" description="UspA" evidence="1">
    <location>
        <begin position="1"/>
        <end position="137"/>
    </location>
</feature>
<dbReference type="CDD" id="cd00293">
    <property type="entry name" value="USP-like"/>
    <property type="match status" value="1"/>
</dbReference>
<dbReference type="SUPFAM" id="SSF52402">
    <property type="entry name" value="Adenine nucleotide alpha hydrolases-like"/>
    <property type="match status" value="1"/>
</dbReference>
<dbReference type="AlphaFoldDB" id="A0A0D0QB80"/>
<dbReference type="Gene3D" id="3.40.50.620">
    <property type="entry name" value="HUPs"/>
    <property type="match status" value="1"/>
</dbReference>
<gene>
    <name evidence="2" type="ORF">Wenmar_01905</name>
</gene>
<dbReference type="eggNOG" id="COG0589">
    <property type="taxonomic scope" value="Bacteria"/>
</dbReference>
<accession>A0A0D0QB80</accession>
<sequence>MFKRIMVPVDLAHADKLTGAVSVAVDLASHYGAEVVFVGVTTNMPGQIARTPQEFGSKLDAFAGEQAQGRGITTRGHAVVSHDPAADLDDKLVEAVHETGADLVVMATHVPGIGDMLVPNHGGALARHTDISIFLVRAAA</sequence>
<evidence type="ECO:0000259" key="1">
    <source>
        <dbReference type="Pfam" id="PF00582"/>
    </source>
</evidence>
<comment type="caution">
    <text evidence="2">The sequence shown here is derived from an EMBL/GenBank/DDBJ whole genome shotgun (WGS) entry which is preliminary data.</text>
</comment>
<dbReference type="PATRIC" id="fig|1123501.6.peg.2001"/>
<name>A0A0D0QB80_9RHOB</name>
<dbReference type="Pfam" id="PF00582">
    <property type="entry name" value="Usp"/>
    <property type="match status" value="1"/>
</dbReference>
<dbReference type="EMBL" id="AONG01000009">
    <property type="protein sequence ID" value="KIQ69542.1"/>
    <property type="molecule type" value="Genomic_DNA"/>
</dbReference>
<proteinExistence type="predicted"/>
<protein>
    <submittedName>
        <fullName evidence="2">Universal stress protein UspA</fullName>
    </submittedName>
</protein>
<dbReference type="STRING" id="1123501.Wenmar_01905"/>
<evidence type="ECO:0000313" key="3">
    <source>
        <dbReference type="Proteomes" id="UP000035100"/>
    </source>
</evidence>